<evidence type="ECO:0000313" key="5">
    <source>
        <dbReference type="EMBL" id="UXE46284.1"/>
    </source>
</evidence>
<accession>A0A977KRL2</accession>
<dbReference type="EMBL" id="OP038563">
    <property type="protein sequence ID" value="UXE46284.1"/>
    <property type="molecule type" value="mRNA"/>
</dbReference>
<feature type="transmembrane region" description="Helical" evidence="4">
    <location>
        <begin position="7"/>
        <end position="24"/>
    </location>
</feature>
<reference evidence="5" key="2">
    <citation type="submission" date="2022-07" db="EMBL/GenBank/DDBJ databases">
        <title>Dual roles and evolutionary implications of P26/poxin in antagonizing intracellular cGAS-STING and extracellular melanization immunity.</title>
        <authorList>
            <person name="Yin M."/>
            <person name="Kuang W."/>
            <person name="Wang Q."/>
            <person name="Wang X."/>
            <person name="Yuan C."/>
            <person name="Lin Z."/>
            <person name="Zhang H."/>
            <person name="Deng F."/>
            <person name="Jiang H."/>
            <person name="Gong P."/>
            <person name="Zou Z."/>
            <person name="Hu Z."/>
            <person name="Wang M."/>
        </authorList>
    </citation>
    <scope>NUCLEOTIDE SEQUENCE</scope>
</reference>
<dbReference type="AlphaFoldDB" id="A0A977KRL2"/>
<keyword evidence="2" id="KW-0378">Hydrolase</keyword>
<comment type="catalytic activity">
    <reaction evidence="3">
        <text>2',3'-cGAMP + H2O = Gp(2'-5')Ap(3') + H(+)</text>
        <dbReference type="Rhea" id="RHEA:59472"/>
        <dbReference type="ChEBI" id="CHEBI:15377"/>
        <dbReference type="ChEBI" id="CHEBI:15378"/>
        <dbReference type="ChEBI" id="CHEBI:143093"/>
        <dbReference type="ChEBI" id="CHEBI:143098"/>
    </reaction>
    <physiologicalReaction direction="left-to-right" evidence="3">
        <dbReference type="Rhea" id="RHEA:59473"/>
    </physiologicalReaction>
</comment>
<proteinExistence type="evidence at transcript level"/>
<keyword evidence="4" id="KW-1133">Transmembrane helix</keyword>
<evidence type="ECO:0000256" key="3">
    <source>
        <dbReference type="ARBA" id="ARBA00023932"/>
    </source>
</evidence>
<dbReference type="InterPro" id="IPR006853">
    <property type="entry name" value="Poxin_vir"/>
</dbReference>
<reference evidence="5" key="1">
    <citation type="journal article" date="2019" name="Insect Biochem. Mol. Biol.">
        <title>Insights into the venom protein components of Microplitis mediator, an endoparasitoid wasp.</title>
        <authorList>
            <person name="Lin Z"/>
            <person name="Wang RJ"/>
            <person name="Cheng Y"/>
            <person name="Du J"/>
            <person name="Volovych O"/>
            <person name="Han LB"/>
            <person name="Li JC"/>
            <person name="Hu Y"/>
            <person name="Lu ZY"/>
            <person name="Lu Z"/>
            <person name="Zou Z."/>
        </authorList>
    </citation>
    <scope>NUCLEOTIDE SEQUENCE</scope>
</reference>
<evidence type="ECO:0000256" key="4">
    <source>
        <dbReference type="SAM" id="Phobius"/>
    </source>
</evidence>
<protein>
    <submittedName>
        <fullName evidence="5">P26</fullName>
    </submittedName>
</protein>
<dbReference type="Pfam" id="PF04766">
    <property type="entry name" value="Baculo_p26"/>
    <property type="match status" value="1"/>
</dbReference>
<organism evidence="5">
    <name type="scientific">Microplitis mediator</name>
    <dbReference type="NCBI Taxonomy" id="375433"/>
    <lineage>
        <taxon>Eukaryota</taxon>
        <taxon>Metazoa</taxon>
        <taxon>Ecdysozoa</taxon>
        <taxon>Arthropoda</taxon>
        <taxon>Hexapoda</taxon>
        <taxon>Insecta</taxon>
        <taxon>Pterygota</taxon>
        <taxon>Neoptera</taxon>
        <taxon>Endopterygota</taxon>
        <taxon>Hymenoptera</taxon>
        <taxon>Apocrita</taxon>
        <taxon>Ichneumonoidea</taxon>
        <taxon>Braconidae</taxon>
        <taxon>Microgastrinae</taxon>
        <taxon>Microplitis</taxon>
    </lineage>
</organism>
<dbReference type="GO" id="GO:0004518">
    <property type="term" value="F:nuclease activity"/>
    <property type="evidence" value="ECO:0007669"/>
    <property type="project" value="UniProtKB-KW"/>
</dbReference>
<evidence type="ECO:0000256" key="1">
    <source>
        <dbReference type="ARBA" id="ARBA00022722"/>
    </source>
</evidence>
<name>A0A977KRL2_9HYME</name>
<keyword evidence="4" id="KW-0472">Membrane</keyword>
<dbReference type="GO" id="GO:0016787">
    <property type="term" value="F:hydrolase activity"/>
    <property type="evidence" value="ECO:0007669"/>
    <property type="project" value="UniProtKB-KW"/>
</dbReference>
<keyword evidence="4" id="KW-0812">Transmembrane</keyword>
<keyword evidence="1" id="KW-0540">Nuclease</keyword>
<evidence type="ECO:0000256" key="2">
    <source>
        <dbReference type="ARBA" id="ARBA00022801"/>
    </source>
</evidence>
<sequence length="307" mass="34254">MGPRKSFVIADFILSIICIIAVIGESHQLPTACSSGQYNNVTFEYNHNDKVINTKTVNGKSVDVIILPVNKMVPVDFMPSKNLAKLHQFPAIATSVTIFGPTHNQTVEILIVKKKQSAAAGDADEITTYKTRVYSNPSTDRIMYHGYDGRLVWSQLMGLELKKEVADTIYKGAPIFSSDKKNVISFVTTREEYTTEDGEVRVLFPLTGIKPRGYSSGQSLHESTGDIPQYDTQGKFSVYGRRMMPYRELKAYIETVVTPENIQNSRTKKHESAVFYGKNEVTLTTVQGDVEIARTRIGCKLINPSVQ</sequence>